<evidence type="ECO:0000256" key="6">
    <source>
        <dbReference type="ARBA" id="ARBA00023136"/>
    </source>
</evidence>
<keyword evidence="5 9" id="KW-1133">Transmembrane helix</keyword>
<dbReference type="AlphaFoldDB" id="A0A5B8MF06"/>
<dbReference type="InterPro" id="IPR001893">
    <property type="entry name" value="Cys-rich_GLG1_repeat"/>
</dbReference>
<dbReference type="OrthoDB" id="2015434at2759"/>
<proteinExistence type="predicted"/>
<evidence type="ECO:0000256" key="5">
    <source>
        <dbReference type="ARBA" id="ARBA00022989"/>
    </source>
</evidence>
<dbReference type="InterPro" id="IPR017873">
    <property type="entry name" value="Cys-rich_GLG1_repeat_euk"/>
</dbReference>
<dbReference type="GO" id="GO:0000139">
    <property type="term" value="C:Golgi membrane"/>
    <property type="evidence" value="ECO:0007669"/>
    <property type="project" value="InterPro"/>
</dbReference>
<keyword evidence="3 10" id="KW-0732">Signal</keyword>
<gene>
    <name evidence="11" type="ORF">A3770_01p07930</name>
</gene>
<dbReference type="InterPro" id="IPR039728">
    <property type="entry name" value="GLG1"/>
</dbReference>
<sequence>MRAPRSRNKHTVVVLSSFLVGVLLLSTTVVGLARAEGDSVATTTSSDSDFKEDLADAIEQQEFREDVDKEVISHIVDVAPEGELTNGDGDVSTTQNCTVDIDVFCSDVTPGKGRLAKCLQEQVNEEKMGNAEGRSVSQSCKFELKTFQYLRATNINLNVPYAEACKDDVEEHCEDITEDDGEDATILIQNCLRKKKYQISQKCRTELTTVLLGQAKDFKMNVELFYSCNDDVERHCKDASGDGGVQDCLMKKRRKLEWECEEALLRNIEDNSDDLRLLSYKIYKTCLPDKKKFCKEIELGNARTQACLESQMNEPGFSQACRKELLYLQEQRTTQWQWDTQLKNGCKKEIPELCGYSDDEMFYGDEDNDVNEDEISLDDSTVVNCLVDYRDEITNEECKAQVEKKIVGGSKNIRLNRRAFEACFDDQNKYCRDVKPGEGLVYECLRKSGGNLAEECKKELFEEAKLESENVDRNPQIMKKCKRLMKSKCKDVSQGEGRVLDCLTKNMNAPQNTQACKQELHNYLVLHMKDYRLDYGLSHACKGDVAKFCEGDNIQCQADSELACQGEVYNCLIGNLTSLTNQCKAQVKEAVATHALNVRYDPQLLDDCRDDITNFCLLEFGSSANEQYAVHDCLFQNIGQLSKRCKRQEYKLESAKLRDVELMPHIMKDCPTELASYCRDVPHGSGQKWSCLSHYAMSKPYSPDCLKSMYLHTKRISQSKGIEPEVAAGCKHELKDCRKHVGGDRDGYFTPMKCLVFGSSDDPSVKNFTKTGALCQKQVAKYTRQGFYFFFGGSKLLEVCDADVATHCGEYKESPEMDDGGEDLAGEDASSSFEYAPGSVLSCLAKAGADNLSDDCRQLVRVGLLGDTLNKDPTAPIKMKEGGGKNEAGRDEGESRRDEDRGQATRSGGETAPAGGIVIRGGLAVISIGCFVLVILGVAFFIYRHYYGGGVGMVGRGGRNPYTLVMKQGDV</sequence>
<reference evidence="11 12" key="1">
    <citation type="submission" date="2018-07" db="EMBL/GenBank/DDBJ databases">
        <title>The complete nuclear genome of the prasinophyte Chloropicon primus (CCMP1205).</title>
        <authorList>
            <person name="Pombert J.-F."/>
            <person name="Otis C."/>
            <person name="Turmel M."/>
            <person name="Lemieux C."/>
        </authorList>
    </citation>
    <scope>NUCLEOTIDE SEQUENCE [LARGE SCALE GENOMIC DNA]</scope>
    <source>
        <strain evidence="11 12">CCMP1205</strain>
    </source>
</reference>
<dbReference type="PROSITE" id="PS51289">
    <property type="entry name" value="GLG1_C_RICH"/>
    <property type="match status" value="2"/>
</dbReference>
<evidence type="ECO:0000256" key="2">
    <source>
        <dbReference type="ARBA" id="ARBA00022692"/>
    </source>
</evidence>
<keyword evidence="6 9" id="KW-0472">Membrane</keyword>
<organism evidence="11 12">
    <name type="scientific">Chloropicon primus</name>
    <dbReference type="NCBI Taxonomy" id="1764295"/>
    <lineage>
        <taxon>Eukaryota</taxon>
        <taxon>Viridiplantae</taxon>
        <taxon>Chlorophyta</taxon>
        <taxon>Chloropicophyceae</taxon>
        <taxon>Chloropicales</taxon>
        <taxon>Chloropicaceae</taxon>
        <taxon>Chloropicon</taxon>
    </lineage>
</organism>
<dbReference type="PANTHER" id="PTHR11884:SF1">
    <property type="entry name" value="GOLGI APPARATUS PROTEIN 1"/>
    <property type="match status" value="1"/>
</dbReference>
<name>A0A5B8MF06_9CHLO</name>
<evidence type="ECO:0000256" key="3">
    <source>
        <dbReference type="ARBA" id="ARBA00022729"/>
    </source>
</evidence>
<comment type="subcellular location">
    <subcellularLocation>
        <location evidence="1">Membrane</location>
        <topology evidence="1">Single-pass type I membrane protein</topology>
    </subcellularLocation>
</comment>
<evidence type="ECO:0000256" key="1">
    <source>
        <dbReference type="ARBA" id="ARBA00004479"/>
    </source>
</evidence>
<dbReference type="EMBL" id="CP031034">
    <property type="protein sequence ID" value="QDZ18275.1"/>
    <property type="molecule type" value="Genomic_DNA"/>
</dbReference>
<feature type="signal peptide" evidence="10">
    <location>
        <begin position="1"/>
        <end position="35"/>
    </location>
</feature>
<feature type="region of interest" description="Disordered" evidence="8">
    <location>
        <begin position="873"/>
        <end position="911"/>
    </location>
</feature>
<evidence type="ECO:0000256" key="4">
    <source>
        <dbReference type="ARBA" id="ARBA00022737"/>
    </source>
</evidence>
<evidence type="ECO:0000313" key="12">
    <source>
        <dbReference type="Proteomes" id="UP000316726"/>
    </source>
</evidence>
<evidence type="ECO:0000313" key="11">
    <source>
        <dbReference type="EMBL" id="QDZ18275.1"/>
    </source>
</evidence>
<dbReference type="Proteomes" id="UP000316726">
    <property type="component" value="Chromosome 1"/>
</dbReference>
<dbReference type="STRING" id="1764295.A0A5B8MF06"/>
<keyword evidence="4" id="KW-0677">Repeat</keyword>
<protein>
    <submittedName>
        <fullName evidence="11">Putative Golgi apparatus protein</fullName>
    </submittedName>
</protein>
<evidence type="ECO:0000256" key="9">
    <source>
        <dbReference type="SAM" id="Phobius"/>
    </source>
</evidence>
<keyword evidence="7" id="KW-0325">Glycoprotein</keyword>
<feature type="chain" id="PRO_5022697188" evidence="10">
    <location>
        <begin position="36"/>
        <end position="971"/>
    </location>
</feature>
<dbReference type="PANTHER" id="PTHR11884">
    <property type="entry name" value="SELECTIN LIGAND RELATED"/>
    <property type="match status" value="1"/>
</dbReference>
<keyword evidence="12" id="KW-1185">Reference proteome</keyword>
<evidence type="ECO:0000256" key="7">
    <source>
        <dbReference type="ARBA" id="ARBA00023180"/>
    </source>
</evidence>
<feature type="transmembrane region" description="Helical" evidence="9">
    <location>
        <begin position="921"/>
        <end position="943"/>
    </location>
</feature>
<accession>A0A5B8MF06</accession>
<dbReference type="Pfam" id="PF00839">
    <property type="entry name" value="Cys_rich_FGFR"/>
    <property type="match status" value="10"/>
</dbReference>
<feature type="compositionally biased region" description="Basic and acidic residues" evidence="8">
    <location>
        <begin position="878"/>
        <end position="903"/>
    </location>
</feature>
<evidence type="ECO:0000256" key="8">
    <source>
        <dbReference type="SAM" id="MobiDB-lite"/>
    </source>
</evidence>
<evidence type="ECO:0000256" key="10">
    <source>
        <dbReference type="SAM" id="SignalP"/>
    </source>
</evidence>
<keyword evidence="2 9" id="KW-0812">Transmembrane</keyword>